<comment type="similarity">
    <text evidence="2">Belongs to the amino acid-polyamine-organocation (APC) superfamily. Spore germination protein (SGP) (TC 2.A.3.9) family.</text>
</comment>
<evidence type="ECO:0000256" key="1">
    <source>
        <dbReference type="ARBA" id="ARBA00004141"/>
    </source>
</evidence>
<dbReference type="InterPro" id="IPR004761">
    <property type="entry name" value="Spore_GerAB"/>
</dbReference>
<dbReference type="PANTHER" id="PTHR34975">
    <property type="entry name" value="SPORE GERMINATION PROTEIN A2"/>
    <property type="match status" value="1"/>
</dbReference>
<feature type="transmembrane region" description="Helical" evidence="8">
    <location>
        <begin position="92"/>
        <end position="110"/>
    </location>
</feature>
<keyword evidence="5 8" id="KW-0812">Transmembrane</keyword>
<keyword evidence="3" id="KW-0813">Transport</keyword>
<keyword evidence="7 8" id="KW-0472">Membrane</keyword>
<evidence type="ECO:0000256" key="4">
    <source>
        <dbReference type="ARBA" id="ARBA00022544"/>
    </source>
</evidence>
<protein>
    <submittedName>
        <fullName evidence="9">GerAB/ArcD/ProY family transporter</fullName>
    </submittedName>
</protein>
<feature type="transmembrane region" description="Helical" evidence="8">
    <location>
        <begin position="336"/>
        <end position="360"/>
    </location>
</feature>
<evidence type="ECO:0000256" key="8">
    <source>
        <dbReference type="SAM" id="Phobius"/>
    </source>
</evidence>
<comment type="caution">
    <text evidence="9">The sequence shown here is derived from an EMBL/GenBank/DDBJ whole genome shotgun (WGS) entry which is preliminary data.</text>
</comment>
<evidence type="ECO:0000313" key="9">
    <source>
        <dbReference type="EMBL" id="MDI9259303.1"/>
    </source>
</evidence>
<feature type="transmembrane region" description="Helical" evidence="8">
    <location>
        <begin position="12"/>
        <end position="32"/>
    </location>
</feature>
<evidence type="ECO:0000256" key="2">
    <source>
        <dbReference type="ARBA" id="ARBA00007998"/>
    </source>
</evidence>
<proteinExistence type="inferred from homology"/>
<dbReference type="RefSeq" id="WP_283202870.1">
    <property type="nucleotide sequence ID" value="NZ_JASGCB010000004.1"/>
</dbReference>
<feature type="transmembrane region" description="Helical" evidence="8">
    <location>
        <begin position="271"/>
        <end position="292"/>
    </location>
</feature>
<evidence type="ECO:0000256" key="7">
    <source>
        <dbReference type="ARBA" id="ARBA00023136"/>
    </source>
</evidence>
<name>A0ABT6XW31_ALISE</name>
<keyword evidence="6 8" id="KW-1133">Transmembrane helix</keyword>
<reference evidence="9 10" key="1">
    <citation type="submission" date="2023-04" db="EMBL/GenBank/DDBJ databases">
        <title>A. sendaiensis sub sp. chiapanensis a novel subspecie with specific adaptation in bacterial cell wall isolated from an active volcano.</title>
        <authorList>
            <person name="Alvarez Gutierrez P.E."/>
            <person name="Ortiz Cortes L.Y."/>
        </authorList>
    </citation>
    <scope>NUCLEOTIDE SEQUENCE [LARGE SCALE GENOMIC DNA]</scope>
    <source>
        <strain evidence="9 10">PA2</strain>
    </source>
</reference>
<keyword evidence="4" id="KW-0309">Germination</keyword>
<feature type="transmembrane region" description="Helical" evidence="8">
    <location>
        <begin position="149"/>
        <end position="168"/>
    </location>
</feature>
<feature type="transmembrane region" description="Helical" evidence="8">
    <location>
        <begin position="188"/>
        <end position="209"/>
    </location>
</feature>
<evidence type="ECO:0000256" key="6">
    <source>
        <dbReference type="ARBA" id="ARBA00022989"/>
    </source>
</evidence>
<keyword evidence="10" id="KW-1185">Reference proteome</keyword>
<dbReference type="PANTHER" id="PTHR34975:SF2">
    <property type="entry name" value="SPORE GERMINATION PROTEIN A2"/>
    <property type="match status" value="1"/>
</dbReference>
<dbReference type="Pfam" id="PF03845">
    <property type="entry name" value="Spore_permease"/>
    <property type="match status" value="1"/>
</dbReference>
<feature type="transmembrane region" description="Helical" evidence="8">
    <location>
        <begin position="312"/>
        <end position="330"/>
    </location>
</feature>
<feature type="transmembrane region" description="Helical" evidence="8">
    <location>
        <begin position="44"/>
        <end position="62"/>
    </location>
</feature>
<evidence type="ECO:0000313" key="10">
    <source>
        <dbReference type="Proteomes" id="UP001529245"/>
    </source>
</evidence>
<sequence length="391" mass="43811">MNAQNERLYNLSAFQAIALFSSSFLPVMFWIYPTVAVHYARLDAQWSLLCTVLIGVFISWVHGRLNDRFPNMTGPDFACLVWGRWMGKAITALYVPVYLLFLGVSLYFAISLMKYFFPLTMRMWLALAMIVVAWRGAWCGVEAMGRASAIVHPLTFAGILASFGAILANADQPLIPISFTSLSQTASGIYHLLPLYLGMDLILIVNPYYRHRRGKSEWYPVIATAIGGVVVMLVFFSIVVNLGFTPTERLPYPVQVVIQLIRLRGFLVERLGIVIIILSVAYTTLFLGNHIWALSSTVARIVGASDHKFRPFTFFVAPSIFAISQIIATTTQARDIVTVTLAPASWVVVVVIPLCTYLIASLRGIRTDTREEIQPEGRQRRAARRRARRSP</sequence>
<organism evidence="9 10">
    <name type="scientific">Alicyclobacillus sendaiensis PA2</name>
    <dbReference type="NCBI Taxonomy" id="3029425"/>
    <lineage>
        <taxon>Bacteria</taxon>
        <taxon>Bacillati</taxon>
        <taxon>Bacillota</taxon>
        <taxon>Bacilli</taxon>
        <taxon>Bacillales</taxon>
        <taxon>Alicyclobacillaceae</taxon>
        <taxon>Alicyclobacillus</taxon>
    </lineage>
</organism>
<dbReference type="EMBL" id="JASGCB010000004">
    <property type="protein sequence ID" value="MDI9259303.1"/>
    <property type="molecule type" value="Genomic_DNA"/>
</dbReference>
<dbReference type="Proteomes" id="UP001529245">
    <property type="component" value="Unassembled WGS sequence"/>
</dbReference>
<comment type="subcellular location">
    <subcellularLocation>
        <location evidence="1">Membrane</location>
        <topology evidence="1">Multi-pass membrane protein</topology>
    </subcellularLocation>
</comment>
<evidence type="ECO:0000256" key="3">
    <source>
        <dbReference type="ARBA" id="ARBA00022448"/>
    </source>
</evidence>
<evidence type="ECO:0000256" key="5">
    <source>
        <dbReference type="ARBA" id="ARBA00022692"/>
    </source>
</evidence>
<gene>
    <name evidence="9" type="ORF">QID03_03810</name>
</gene>
<feature type="transmembrane region" description="Helical" evidence="8">
    <location>
        <begin position="221"/>
        <end position="244"/>
    </location>
</feature>
<feature type="transmembrane region" description="Helical" evidence="8">
    <location>
        <begin position="116"/>
        <end position="137"/>
    </location>
</feature>
<accession>A0ABT6XW31</accession>